<feature type="chain" id="PRO_5030938322" description="Outer membrane lipoprotein-sorting protein" evidence="1">
    <location>
        <begin position="25"/>
        <end position="261"/>
    </location>
</feature>
<proteinExistence type="predicted"/>
<protein>
    <recommendedName>
        <fullName evidence="4">Outer membrane lipoprotein-sorting protein</fullName>
    </recommendedName>
</protein>
<sequence>MIISRLKTLCSIAFLFSSALSLHAQDGEPVPELSDAERAQKKDEAVELARSYLGAEKALDGVSSIKMDGVLVYGNGASGTVEAYYKSPNYHQFISVFQGTKETSTLDRNEAWRKIEDLRTPNSYTMSFYEPDDVRHLAATVSDYLSFLKTPPTRKGRIEYLGTSVVDGQDTIVLLYIHSDRIWFRRYIDPETGRVLHMVNDKGIVFSYEGEIEAGGIKFPERTIVRVVTQYGQQSMEISFSNIVLNGPMDAERFRVPSAGE</sequence>
<accession>A0A7X1E8K6</accession>
<keyword evidence="3" id="KW-1185">Reference proteome</keyword>
<feature type="signal peptide" evidence="1">
    <location>
        <begin position="1"/>
        <end position="24"/>
    </location>
</feature>
<reference evidence="2 3" key="1">
    <citation type="submission" date="2020-07" db="EMBL/GenBank/DDBJ databases">
        <authorList>
            <person name="Feng X."/>
        </authorList>
    </citation>
    <scope>NUCLEOTIDE SEQUENCE [LARGE SCALE GENOMIC DNA]</scope>
    <source>
        <strain evidence="2 3">JCM23202</strain>
    </source>
</reference>
<dbReference type="EMBL" id="JACHVC010000012">
    <property type="protein sequence ID" value="MBC2606381.1"/>
    <property type="molecule type" value="Genomic_DNA"/>
</dbReference>
<dbReference type="Proteomes" id="UP000526501">
    <property type="component" value="Unassembled WGS sequence"/>
</dbReference>
<gene>
    <name evidence="2" type="ORF">H5P27_10020</name>
</gene>
<organism evidence="2 3">
    <name type="scientific">Pelagicoccus albus</name>
    <dbReference type="NCBI Taxonomy" id="415222"/>
    <lineage>
        <taxon>Bacteria</taxon>
        <taxon>Pseudomonadati</taxon>
        <taxon>Verrucomicrobiota</taxon>
        <taxon>Opitutia</taxon>
        <taxon>Puniceicoccales</taxon>
        <taxon>Pelagicoccaceae</taxon>
        <taxon>Pelagicoccus</taxon>
    </lineage>
</organism>
<evidence type="ECO:0000313" key="3">
    <source>
        <dbReference type="Proteomes" id="UP000526501"/>
    </source>
</evidence>
<keyword evidence="1" id="KW-0732">Signal</keyword>
<dbReference type="AlphaFoldDB" id="A0A7X1E8K6"/>
<dbReference type="RefSeq" id="WP_185660262.1">
    <property type="nucleotide sequence ID" value="NZ_CAWPOO010000012.1"/>
</dbReference>
<comment type="caution">
    <text evidence="2">The sequence shown here is derived from an EMBL/GenBank/DDBJ whole genome shotgun (WGS) entry which is preliminary data.</text>
</comment>
<evidence type="ECO:0008006" key="4">
    <source>
        <dbReference type="Google" id="ProtNLM"/>
    </source>
</evidence>
<evidence type="ECO:0000313" key="2">
    <source>
        <dbReference type="EMBL" id="MBC2606381.1"/>
    </source>
</evidence>
<evidence type="ECO:0000256" key="1">
    <source>
        <dbReference type="SAM" id="SignalP"/>
    </source>
</evidence>
<name>A0A7X1E8K6_9BACT</name>